<sequence>MAGTVWTKFFWSDWSNDPALRLCSLAARGLWMHCLCVAAESQPPGYVTVNGSALTESELAQLAGSTESEVRNLLGELDRKGVFNRDAKGRIYSRRMIRDAQRIAIAQKNGKRGGNPNLCKDGANPSPDNPPVKGWDKGRDKPHKPYSNKPYSARTRPPEIGGAGGPSLETVFVECGSAGWNAWVEYARLTGTKPPMPIVSRQLGKTGDALPSEFPPDYRKEAVA</sequence>
<feature type="region of interest" description="Disordered" evidence="1">
    <location>
        <begin position="193"/>
        <end position="224"/>
    </location>
</feature>
<evidence type="ECO:0000313" key="3">
    <source>
        <dbReference type="EMBL" id="CAB4176579.1"/>
    </source>
</evidence>
<accession>A0A6J5R6Z8</accession>
<protein>
    <submittedName>
        <fullName evidence="4">Uncharacterized protein</fullName>
    </submittedName>
</protein>
<reference evidence="4" key="1">
    <citation type="submission" date="2020-05" db="EMBL/GenBank/DDBJ databases">
        <authorList>
            <person name="Chiriac C."/>
            <person name="Salcher M."/>
            <person name="Ghai R."/>
            <person name="Kavagutti S V."/>
        </authorList>
    </citation>
    <scope>NUCLEOTIDE SEQUENCE</scope>
</reference>
<evidence type="ECO:0000256" key="1">
    <source>
        <dbReference type="SAM" id="MobiDB-lite"/>
    </source>
</evidence>
<proteinExistence type="predicted"/>
<name>A0A6J5R6Z8_9CAUD</name>
<gene>
    <name evidence="4" type="ORF">UFOVP1204_64</name>
    <name evidence="2" type="ORF">UFOVP473_37</name>
    <name evidence="3" type="ORF">UFOVP983_37</name>
</gene>
<organism evidence="4">
    <name type="scientific">uncultured Caudovirales phage</name>
    <dbReference type="NCBI Taxonomy" id="2100421"/>
    <lineage>
        <taxon>Viruses</taxon>
        <taxon>Duplodnaviria</taxon>
        <taxon>Heunggongvirae</taxon>
        <taxon>Uroviricota</taxon>
        <taxon>Caudoviricetes</taxon>
        <taxon>Peduoviridae</taxon>
        <taxon>Maltschvirus</taxon>
        <taxon>Maltschvirus maltsch</taxon>
    </lineage>
</organism>
<evidence type="ECO:0000313" key="4">
    <source>
        <dbReference type="EMBL" id="CAB4190366.1"/>
    </source>
</evidence>
<dbReference type="EMBL" id="LR796459">
    <property type="protein sequence ID" value="CAB4145783.1"/>
    <property type="molecule type" value="Genomic_DNA"/>
</dbReference>
<feature type="region of interest" description="Disordered" evidence="1">
    <location>
        <begin position="106"/>
        <end position="165"/>
    </location>
</feature>
<dbReference type="EMBL" id="LR797150">
    <property type="protein sequence ID" value="CAB4190366.1"/>
    <property type="molecule type" value="Genomic_DNA"/>
</dbReference>
<evidence type="ECO:0000313" key="2">
    <source>
        <dbReference type="EMBL" id="CAB4145783.1"/>
    </source>
</evidence>
<dbReference type="EMBL" id="LR796939">
    <property type="protein sequence ID" value="CAB4176579.1"/>
    <property type="molecule type" value="Genomic_DNA"/>
</dbReference>